<evidence type="ECO:0000313" key="6">
    <source>
        <dbReference type="Proteomes" id="UP000187429"/>
    </source>
</evidence>
<dbReference type="SUPFAM" id="SSF54928">
    <property type="entry name" value="RNA-binding domain, RBD"/>
    <property type="match status" value="1"/>
</dbReference>
<protein>
    <submittedName>
        <fullName evidence="5">Putative RNA-binding protein</fullName>
    </submittedName>
</protein>
<proteinExistence type="predicted"/>
<accession>A0A1R1XQ86</accession>
<feature type="region of interest" description="Disordered" evidence="3">
    <location>
        <begin position="568"/>
        <end position="620"/>
    </location>
</feature>
<dbReference type="PANTHER" id="PTHR14398:SF0">
    <property type="entry name" value="ZINC FINGER PROTEIN SWM"/>
    <property type="match status" value="1"/>
</dbReference>
<name>A0A1R1XQ86_9FUNG</name>
<evidence type="ECO:0000256" key="2">
    <source>
        <dbReference type="PROSITE-ProRule" id="PRU00176"/>
    </source>
</evidence>
<organism evidence="5 6">
    <name type="scientific">Smittium culicis</name>
    <dbReference type="NCBI Taxonomy" id="133412"/>
    <lineage>
        <taxon>Eukaryota</taxon>
        <taxon>Fungi</taxon>
        <taxon>Fungi incertae sedis</taxon>
        <taxon>Zoopagomycota</taxon>
        <taxon>Kickxellomycotina</taxon>
        <taxon>Harpellomycetes</taxon>
        <taxon>Harpellales</taxon>
        <taxon>Legeriomycetaceae</taxon>
        <taxon>Smittium</taxon>
    </lineage>
</organism>
<gene>
    <name evidence="5" type="ORF">AYI69_g7701</name>
</gene>
<dbReference type="GO" id="GO:0003723">
    <property type="term" value="F:RNA binding"/>
    <property type="evidence" value="ECO:0007669"/>
    <property type="project" value="UniProtKB-UniRule"/>
</dbReference>
<feature type="region of interest" description="Disordered" evidence="3">
    <location>
        <begin position="86"/>
        <end position="267"/>
    </location>
</feature>
<feature type="compositionally biased region" description="Basic and acidic residues" evidence="3">
    <location>
        <begin position="94"/>
        <end position="128"/>
    </location>
</feature>
<dbReference type="Pfam" id="PF01480">
    <property type="entry name" value="PWI"/>
    <property type="match status" value="1"/>
</dbReference>
<dbReference type="InterPro" id="IPR045137">
    <property type="entry name" value="RBM26/27"/>
</dbReference>
<dbReference type="AlphaFoldDB" id="A0A1R1XQ86"/>
<dbReference type="PANTHER" id="PTHR14398">
    <property type="entry name" value="RNA RECOGNITION RRM/RNP DOMAIN"/>
    <property type="match status" value="1"/>
</dbReference>
<feature type="compositionally biased region" description="Polar residues" evidence="3">
    <location>
        <begin position="193"/>
        <end position="208"/>
    </location>
</feature>
<dbReference type="GO" id="GO:0005634">
    <property type="term" value="C:nucleus"/>
    <property type="evidence" value="ECO:0007669"/>
    <property type="project" value="TreeGrafter"/>
</dbReference>
<evidence type="ECO:0000256" key="1">
    <source>
        <dbReference type="ARBA" id="ARBA00022884"/>
    </source>
</evidence>
<feature type="compositionally biased region" description="Polar residues" evidence="3">
    <location>
        <begin position="583"/>
        <end position="608"/>
    </location>
</feature>
<evidence type="ECO:0000256" key="3">
    <source>
        <dbReference type="SAM" id="MobiDB-lite"/>
    </source>
</evidence>
<evidence type="ECO:0000259" key="4">
    <source>
        <dbReference type="PROSITE" id="PS50102"/>
    </source>
</evidence>
<evidence type="ECO:0000313" key="5">
    <source>
        <dbReference type="EMBL" id="OMJ16766.1"/>
    </source>
</evidence>
<dbReference type="InterPro" id="IPR035979">
    <property type="entry name" value="RBD_domain_sf"/>
</dbReference>
<dbReference type="OrthoDB" id="443401at2759"/>
<dbReference type="PROSITE" id="PS50102">
    <property type="entry name" value="RRM"/>
    <property type="match status" value="1"/>
</dbReference>
<dbReference type="InterPro" id="IPR002483">
    <property type="entry name" value="PWI_dom"/>
</dbReference>
<feature type="compositionally biased region" description="Low complexity" evidence="3">
    <location>
        <begin position="210"/>
        <end position="225"/>
    </location>
</feature>
<feature type="compositionally biased region" description="Polar residues" evidence="3">
    <location>
        <begin position="226"/>
        <end position="241"/>
    </location>
</feature>
<feature type="domain" description="RRM" evidence="4">
    <location>
        <begin position="400"/>
        <end position="472"/>
    </location>
</feature>
<keyword evidence="6" id="KW-1185">Reference proteome</keyword>
<keyword evidence="1 2" id="KW-0694">RNA-binding</keyword>
<sequence>MALFDEEDSADLKKHLLSILEKICDADPNILAEYVMVLLQHDKTKDEIYKICINDLRDFLGDKTENFVGDLFDSLKYKSYSKISNRYQSSPKNEPQKRKYDRYSSKSPRYERSKRDYSQTGNRDRKSIYENSYDDYDNRRNKKKNSYKNEYNSKNDSRSTDYSGRNLDVNYNYSNRNNEDSGSDFDLKKRYNSRNQNSNRTAINNDFSTNREYSSGNSSRRNSVSDQPINSPNNLDQTQNDEPYDPEDAVINHENPNNETDDSFKSQEKMTGFRPPIMLPGMIPVPNMYPINMNMPMHLRVGMGMGLPINPGIGVIRPVNHPYNGNAMRPIPQIPNMIHNNSSIMGYNALQNKNLKKNIKTNGFRPQYHQHSQNITDPNKSDNNASIHQNIDDIKFVPDTQFVIENIPVEHLNRFSIDNYFSQFGQLINVQVDIDSKSALVIFSNSESGLRAYRSPNAILGNRFVSIRKRKRSQAEQNKPQNIQQDVQTDEEIRNRYLEKQKSIAELNDKKTKLVDMYMEQQKMLMNKLIDPVSASKLTKPAIEEIKTSIKKIQQLVKQVLSDTIADPNETVRPSAEPKNSIKKNLSDSNNNGLSKVESGSDSFNNSEKPYMQAPTKPSTYNKKAMKLDFRTKTLILENLPADTVTESLKAELSDFGTISLFEYDSNNRSAEITYSQRWEAEELFKKAPLKSGFDQVSITWKNTTDTIKPEIDTPLSSGPNLNDFNDPDDSILSSAFNTGEDTTDIDNLGYDGFSYHDSVSNIDGEKSWNM</sequence>
<dbReference type="InterPro" id="IPR000504">
    <property type="entry name" value="RRM_dom"/>
</dbReference>
<dbReference type="Proteomes" id="UP000187429">
    <property type="component" value="Unassembled WGS sequence"/>
</dbReference>
<comment type="caution">
    <text evidence="5">The sequence shown here is derived from an EMBL/GenBank/DDBJ whole genome shotgun (WGS) entry which is preliminary data.</text>
</comment>
<reference evidence="6" key="1">
    <citation type="submission" date="2017-01" db="EMBL/GenBank/DDBJ databases">
        <authorList>
            <person name="Wang Y."/>
            <person name="White M."/>
            <person name="Kvist S."/>
            <person name="Moncalvo J.-M."/>
        </authorList>
    </citation>
    <scope>NUCLEOTIDE SEQUENCE [LARGE SCALE GENOMIC DNA]</scope>
    <source>
        <strain evidence="6">ID-206-W2</strain>
    </source>
</reference>
<dbReference type="EMBL" id="LSSM01003794">
    <property type="protein sequence ID" value="OMJ16766.1"/>
    <property type="molecule type" value="Genomic_DNA"/>
</dbReference>